<evidence type="ECO:0000313" key="2">
    <source>
        <dbReference type="EMBL" id="CAD7704794.1"/>
    </source>
</evidence>
<gene>
    <name evidence="2" type="ORF">OSTQU699_LOCUS10149</name>
</gene>
<feature type="region of interest" description="Disordered" evidence="1">
    <location>
        <begin position="756"/>
        <end position="792"/>
    </location>
</feature>
<accession>A0A8S1JCR3</accession>
<dbReference type="OrthoDB" id="579104at2759"/>
<evidence type="ECO:0000256" key="1">
    <source>
        <dbReference type="SAM" id="MobiDB-lite"/>
    </source>
</evidence>
<organism evidence="2 3">
    <name type="scientific">Ostreobium quekettii</name>
    <dbReference type="NCBI Taxonomy" id="121088"/>
    <lineage>
        <taxon>Eukaryota</taxon>
        <taxon>Viridiplantae</taxon>
        <taxon>Chlorophyta</taxon>
        <taxon>core chlorophytes</taxon>
        <taxon>Ulvophyceae</taxon>
        <taxon>TCBD clade</taxon>
        <taxon>Bryopsidales</taxon>
        <taxon>Ostreobineae</taxon>
        <taxon>Ostreobiaceae</taxon>
        <taxon>Ostreobium</taxon>
    </lineage>
</organism>
<keyword evidence="3" id="KW-1185">Reference proteome</keyword>
<sequence length="816" mass="81829">MSWAPQGSGWAGAPGGQDELAARLGQLALRAGAGSDPSHMVSAGTHPPALASEHLLSQARHNHFYQGSGLQALPVQGGVHLSNMKQARLPLSVRGGANSVPVVNAGLLHAAHLGGGRVGTGLPLGVDRHSRAAAQGINLPGSQQHSQAALLALQSQLAAQLQQQGYTGTIAAVPSMVQQPPLMYGQMPTAAAANQANMIAAAAATAAAQVTSMRTAAGLAARTSVGTGQVKRQMLDADLPGVGQRIAWNANGLSQGSFQAPSSAQNALQGSLVSQLALGGAAGLQLQQLAQGAGLGHGVGPALNNGRAELGLGTLGQLGVGVWGQGITSQAGVTAVENLQTAGLHAPSIMATAPMLPILGEDLAKPTMHQSQGGLTGLAPGGLRLLHSAPTALQSAASLDSSSVKSCDTGVTVGSTAGGSPKLLSDLHAQKVKAADGAATSAAMGALDVSTLTQAQVNALMNAQTEEIRLLAAQLGFLGRPSAVSTAVSSGPAAGVPVSGVAQSGSGGGAHRERDVSTLKTLGQMLARTGNTVESAVQTGLLGGCNAEDVKVVWEAYAVELAGIKPAASLGSAWRVELPKGRHLGTSVLSASNLVAQPATRENVGGVIGDKRNTLSQVGDAAVPPQSSVVAGAANTSAGTPATCELDGPPLATQPEEEEGEPNWDEVFETGENMVPSQVISAVNDGTVDLTTAGLKMPSEGAFNAFSYGFFGETGDSCGELLEDDLEALEKQESGDVVDADDGEQNPTVWETLAGEGEELHSEPVKESQGVDTEDENKQGLGKTKGDGSCVQAGGDTALADVVSSMSASLVQAKPM</sequence>
<name>A0A8S1JCR3_9CHLO</name>
<dbReference type="AlphaFoldDB" id="A0A8S1JCR3"/>
<proteinExistence type="predicted"/>
<evidence type="ECO:0000313" key="3">
    <source>
        <dbReference type="Proteomes" id="UP000708148"/>
    </source>
</evidence>
<reference evidence="2" key="1">
    <citation type="submission" date="2020-12" db="EMBL/GenBank/DDBJ databases">
        <authorList>
            <person name="Iha C."/>
        </authorList>
    </citation>
    <scope>NUCLEOTIDE SEQUENCE</scope>
</reference>
<dbReference type="Proteomes" id="UP000708148">
    <property type="component" value="Unassembled WGS sequence"/>
</dbReference>
<comment type="caution">
    <text evidence="2">The sequence shown here is derived from an EMBL/GenBank/DDBJ whole genome shotgun (WGS) entry which is preliminary data.</text>
</comment>
<protein>
    <submittedName>
        <fullName evidence="2">Uncharacterized protein</fullName>
    </submittedName>
</protein>
<dbReference type="EMBL" id="CAJHUC010002955">
    <property type="protein sequence ID" value="CAD7704794.1"/>
    <property type="molecule type" value="Genomic_DNA"/>
</dbReference>